<name>A0ABY6JAQ3_9BACT</name>
<sequence>MKKIISVLCACFTLTCSSCLTSLQPLVTADQITTDDRLAGRWSSPEGAFTITRLKNSPGQQELGQGMTARITLDLPSEEDDRHSDSLLTDGSYVLSWSKQGREYLALLRLIKINGELYGDLFAAGIKSKDEANGYMPSLGYMNTHTMAKIAWKNPNELAVSFFNGEYIKSQLAAGNLRLKHESDALYGSFLVTASSNELQQFLAKYGRDKRIYQEEPIILNRKS</sequence>
<organism evidence="2 3">
    <name type="scientific">Chitinophaga horti</name>
    <dbReference type="NCBI Taxonomy" id="2920382"/>
    <lineage>
        <taxon>Bacteria</taxon>
        <taxon>Pseudomonadati</taxon>
        <taxon>Bacteroidota</taxon>
        <taxon>Chitinophagia</taxon>
        <taxon>Chitinophagales</taxon>
        <taxon>Chitinophagaceae</taxon>
        <taxon>Chitinophaga</taxon>
    </lineage>
</organism>
<feature type="signal peptide" evidence="1">
    <location>
        <begin position="1"/>
        <end position="21"/>
    </location>
</feature>
<protein>
    <recommendedName>
        <fullName evidence="4">Lipocalin-like</fullName>
    </recommendedName>
</protein>
<gene>
    <name evidence="2" type="ORF">MKQ68_09675</name>
</gene>
<keyword evidence="1" id="KW-0732">Signal</keyword>
<dbReference type="Proteomes" id="UP001162741">
    <property type="component" value="Chromosome"/>
</dbReference>
<accession>A0ABY6JAQ3</accession>
<evidence type="ECO:0000313" key="2">
    <source>
        <dbReference type="EMBL" id="UYQ95366.1"/>
    </source>
</evidence>
<evidence type="ECO:0000313" key="3">
    <source>
        <dbReference type="Proteomes" id="UP001162741"/>
    </source>
</evidence>
<proteinExistence type="predicted"/>
<keyword evidence="3" id="KW-1185">Reference proteome</keyword>
<evidence type="ECO:0008006" key="4">
    <source>
        <dbReference type="Google" id="ProtNLM"/>
    </source>
</evidence>
<feature type="chain" id="PRO_5045386562" description="Lipocalin-like" evidence="1">
    <location>
        <begin position="22"/>
        <end position="224"/>
    </location>
</feature>
<dbReference type="RefSeq" id="WP_244839221.1">
    <property type="nucleotide sequence ID" value="NZ_CP107006.1"/>
</dbReference>
<reference evidence="2" key="1">
    <citation type="submission" date="2022-10" db="EMBL/GenBank/DDBJ databases">
        <title>Chitinophaga sp. nov., isolated from soil.</title>
        <authorList>
            <person name="Jeon C.O."/>
        </authorList>
    </citation>
    <scope>NUCLEOTIDE SEQUENCE</scope>
    <source>
        <strain evidence="2">R8</strain>
    </source>
</reference>
<dbReference type="EMBL" id="CP107006">
    <property type="protein sequence ID" value="UYQ95366.1"/>
    <property type="molecule type" value="Genomic_DNA"/>
</dbReference>
<evidence type="ECO:0000256" key="1">
    <source>
        <dbReference type="SAM" id="SignalP"/>
    </source>
</evidence>